<evidence type="ECO:0000313" key="1">
    <source>
        <dbReference type="EMBL" id="BAY71230.1"/>
    </source>
</evidence>
<accession>A0A1Z4KQI1</accession>
<name>A0A1Z4KQI1_ANAVA</name>
<protein>
    <submittedName>
        <fullName evidence="1">Uncharacterized protein</fullName>
    </submittedName>
</protein>
<reference evidence="1 2" key="1">
    <citation type="submission" date="2017-06" db="EMBL/GenBank/DDBJ databases">
        <title>Genome sequencing of cyanobaciteial culture collection at National Institute for Environmental Studies (NIES).</title>
        <authorList>
            <person name="Hirose Y."/>
            <person name="Shimura Y."/>
            <person name="Fujisawa T."/>
            <person name="Nakamura Y."/>
            <person name="Kawachi M."/>
        </authorList>
    </citation>
    <scope>NUCLEOTIDE SEQUENCE [LARGE SCALE GENOMIC DNA]</scope>
    <source>
        <strain evidence="1 2">NIES-23</strain>
    </source>
</reference>
<dbReference type="EMBL" id="AP018216">
    <property type="protein sequence ID" value="BAY71230.1"/>
    <property type="molecule type" value="Genomic_DNA"/>
</dbReference>
<evidence type="ECO:0000313" key="2">
    <source>
        <dbReference type="Proteomes" id="UP000217507"/>
    </source>
</evidence>
<dbReference type="AlphaFoldDB" id="A0A1Z4KQI1"/>
<sequence length="51" mass="5517">MGRSQLPLAGGYVIAEIANYSNSVAKVLSRLRLSFVLLAVLSVKNFKGKHV</sequence>
<organism evidence="1 2">
    <name type="scientific">Trichormus variabilis NIES-23</name>
    <dbReference type="NCBI Taxonomy" id="1973479"/>
    <lineage>
        <taxon>Bacteria</taxon>
        <taxon>Bacillati</taxon>
        <taxon>Cyanobacteriota</taxon>
        <taxon>Cyanophyceae</taxon>
        <taxon>Nostocales</taxon>
        <taxon>Nostocaceae</taxon>
        <taxon>Trichormus</taxon>
    </lineage>
</organism>
<gene>
    <name evidence="1" type="ORF">NIES23_40470</name>
</gene>
<proteinExistence type="predicted"/>
<dbReference type="Proteomes" id="UP000217507">
    <property type="component" value="Chromosome"/>
</dbReference>